<dbReference type="InterPro" id="IPR029063">
    <property type="entry name" value="SAM-dependent_MTases_sf"/>
</dbReference>
<keyword evidence="3" id="KW-1185">Reference proteome</keyword>
<dbReference type="GO" id="GO:0008168">
    <property type="term" value="F:methyltransferase activity"/>
    <property type="evidence" value="ECO:0007669"/>
    <property type="project" value="UniProtKB-KW"/>
</dbReference>
<dbReference type="AlphaFoldDB" id="A0A239C1U2"/>
<gene>
    <name evidence="2" type="ORF">SAMN05443665_1001146</name>
</gene>
<keyword evidence="2" id="KW-0489">Methyltransferase</keyword>
<organism evidence="2 3">
    <name type="scientific">Actinomadura meyerae</name>
    <dbReference type="NCBI Taxonomy" id="240840"/>
    <lineage>
        <taxon>Bacteria</taxon>
        <taxon>Bacillati</taxon>
        <taxon>Actinomycetota</taxon>
        <taxon>Actinomycetes</taxon>
        <taxon>Streptosporangiales</taxon>
        <taxon>Thermomonosporaceae</taxon>
        <taxon>Actinomadura</taxon>
    </lineage>
</organism>
<proteinExistence type="predicted"/>
<dbReference type="Gene3D" id="3.40.50.150">
    <property type="entry name" value="Vaccinia Virus protein VP39"/>
    <property type="match status" value="1"/>
</dbReference>
<evidence type="ECO:0000313" key="3">
    <source>
        <dbReference type="Proteomes" id="UP000198318"/>
    </source>
</evidence>
<keyword evidence="2" id="KW-0808">Transferase</keyword>
<evidence type="ECO:0000256" key="1">
    <source>
        <dbReference type="SAM" id="MobiDB-lite"/>
    </source>
</evidence>
<dbReference type="OrthoDB" id="3476156at2"/>
<accession>A0A239C1U2</accession>
<dbReference type="Proteomes" id="UP000198318">
    <property type="component" value="Unassembled WGS sequence"/>
</dbReference>
<protein>
    <submittedName>
        <fullName evidence="2">DNA (Cytosine-5)-methyltransferase 1</fullName>
    </submittedName>
</protein>
<dbReference type="RefSeq" id="WP_089323892.1">
    <property type="nucleotide sequence ID" value="NZ_FZOR01000001.1"/>
</dbReference>
<dbReference type="GO" id="GO:0032259">
    <property type="term" value="P:methylation"/>
    <property type="evidence" value="ECO:0007669"/>
    <property type="project" value="UniProtKB-KW"/>
</dbReference>
<evidence type="ECO:0000313" key="2">
    <source>
        <dbReference type="EMBL" id="SNS13374.1"/>
    </source>
</evidence>
<reference evidence="2 3" key="1">
    <citation type="submission" date="2017-06" db="EMBL/GenBank/DDBJ databases">
        <authorList>
            <person name="Kim H.J."/>
            <person name="Triplett B.A."/>
        </authorList>
    </citation>
    <scope>NUCLEOTIDE SEQUENCE [LARGE SCALE GENOMIC DNA]</scope>
    <source>
        <strain evidence="2 3">DSM 44715</strain>
    </source>
</reference>
<sequence>MTRPPFSLPDRPWNGLRVLDAFSCAGGAGMGYHLAGYDVTALDIAPQPHNPFPFVRADALDALADPAFLAGFDLIHASPPCQAYTLAQRIRGNTHPDLIAPVRTLLRASGLPYVIENVPGAPLREPVTLCGAMFGGLRVYRHREFETSHPVPTPPHPAHAAPLRKMGRPPQPGDFVHVVGNFSGVAYAREAMGICWMTRDELREAIPPAYTRHIGDALAALMTAEEVAA</sequence>
<feature type="region of interest" description="Disordered" evidence="1">
    <location>
        <begin position="147"/>
        <end position="167"/>
    </location>
</feature>
<dbReference type="SUPFAM" id="SSF53335">
    <property type="entry name" value="S-adenosyl-L-methionine-dependent methyltransferases"/>
    <property type="match status" value="1"/>
</dbReference>
<dbReference type="EMBL" id="FZOR01000001">
    <property type="protein sequence ID" value="SNS13374.1"/>
    <property type="molecule type" value="Genomic_DNA"/>
</dbReference>
<name>A0A239C1U2_9ACTN</name>